<evidence type="ECO:0000313" key="6">
    <source>
        <dbReference type="Proteomes" id="UP000198553"/>
    </source>
</evidence>
<evidence type="ECO:0000259" key="4">
    <source>
        <dbReference type="Pfam" id="PF00892"/>
    </source>
</evidence>
<feature type="transmembrane region" description="Helical" evidence="3">
    <location>
        <begin position="123"/>
        <end position="143"/>
    </location>
</feature>
<dbReference type="EMBL" id="FOBW01000004">
    <property type="protein sequence ID" value="SEM59378.1"/>
    <property type="molecule type" value="Genomic_DNA"/>
</dbReference>
<evidence type="ECO:0000256" key="1">
    <source>
        <dbReference type="ARBA" id="ARBA00004127"/>
    </source>
</evidence>
<feature type="transmembrane region" description="Helical" evidence="3">
    <location>
        <begin position="149"/>
        <end position="167"/>
    </location>
</feature>
<feature type="domain" description="EamA" evidence="4">
    <location>
        <begin position="150"/>
        <end position="285"/>
    </location>
</feature>
<dbReference type="InterPro" id="IPR037185">
    <property type="entry name" value="EmrE-like"/>
</dbReference>
<keyword evidence="3" id="KW-0472">Membrane</keyword>
<sequence>MERKRVNPYLVLTIGIIAVSTSAILVKVSSSPSGVVAFYRLLFSVLFMLPLFLFKYVTELKVITRRDWFFSLASGVFLAFHFILWFESLNYTSVASSTVLVTLQPLFAFVGAYFFFKERVSFKAILSAVIAIIGSVIISWGDFKISGSALWGDILAIVACALITFYLMFGQSVRKRVSLITYTFIVYSISTITLFIYLLFTGDPFLPIQKIDWLYFVLLALVPTLFGHTLLNWAVKWVSTSTISVAILFEPIGATVLAYYIIGETVGWSQLTGGLIVLAGISLFIIDERRLRISEVKAKTSLKAKVH</sequence>
<comment type="subcellular location">
    <subcellularLocation>
        <location evidence="1">Endomembrane system</location>
        <topology evidence="1">Multi-pass membrane protein</topology>
    </subcellularLocation>
</comment>
<dbReference type="SUPFAM" id="SSF103481">
    <property type="entry name" value="Multidrug resistance efflux transporter EmrE"/>
    <property type="match status" value="2"/>
</dbReference>
<feature type="transmembrane region" description="Helical" evidence="3">
    <location>
        <begin position="7"/>
        <end position="26"/>
    </location>
</feature>
<comment type="similarity">
    <text evidence="2">Belongs to the EamA transporter family.</text>
</comment>
<dbReference type="AlphaFoldDB" id="A0A1H7ZP94"/>
<dbReference type="RefSeq" id="WP_090742787.1">
    <property type="nucleotide sequence ID" value="NZ_FOBW01000004.1"/>
</dbReference>
<reference evidence="6" key="1">
    <citation type="submission" date="2016-10" db="EMBL/GenBank/DDBJ databases">
        <authorList>
            <person name="Varghese N."/>
            <person name="Submissions S."/>
        </authorList>
    </citation>
    <scope>NUCLEOTIDE SEQUENCE [LARGE SCALE GENOMIC DNA]</scope>
    <source>
        <strain evidence="6">B48,IBRC-M 10115,DSM 25386,CECT 8001</strain>
    </source>
</reference>
<feature type="transmembrane region" description="Helical" evidence="3">
    <location>
        <begin position="68"/>
        <end position="86"/>
    </location>
</feature>
<feature type="transmembrane region" description="Helical" evidence="3">
    <location>
        <begin position="243"/>
        <end position="262"/>
    </location>
</feature>
<accession>A0A1H7ZP94</accession>
<keyword evidence="6" id="KW-1185">Reference proteome</keyword>
<keyword evidence="3" id="KW-1133">Transmembrane helix</keyword>
<keyword evidence="3" id="KW-0812">Transmembrane</keyword>
<organism evidence="5 6">
    <name type="scientific">Mesobacillus persicus</name>
    <dbReference type="NCBI Taxonomy" id="930146"/>
    <lineage>
        <taxon>Bacteria</taxon>
        <taxon>Bacillati</taxon>
        <taxon>Bacillota</taxon>
        <taxon>Bacilli</taxon>
        <taxon>Bacillales</taxon>
        <taxon>Bacillaceae</taxon>
        <taxon>Mesobacillus</taxon>
    </lineage>
</organism>
<gene>
    <name evidence="5" type="ORF">SAMN05192533_1041</name>
</gene>
<dbReference type="GO" id="GO:0016020">
    <property type="term" value="C:membrane"/>
    <property type="evidence" value="ECO:0007669"/>
    <property type="project" value="InterPro"/>
</dbReference>
<dbReference type="InterPro" id="IPR000620">
    <property type="entry name" value="EamA_dom"/>
</dbReference>
<feature type="transmembrane region" description="Helical" evidence="3">
    <location>
        <begin position="268"/>
        <end position="286"/>
    </location>
</feature>
<feature type="transmembrane region" description="Helical" evidence="3">
    <location>
        <begin position="38"/>
        <end position="56"/>
    </location>
</feature>
<feature type="domain" description="EamA" evidence="4">
    <location>
        <begin position="10"/>
        <end position="139"/>
    </location>
</feature>
<protein>
    <submittedName>
        <fullName evidence="5">EamA domain-containing membrane protein RarD</fullName>
    </submittedName>
</protein>
<evidence type="ECO:0000313" key="5">
    <source>
        <dbReference type="EMBL" id="SEM59378.1"/>
    </source>
</evidence>
<dbReference type="Pfam" id="PF00892">
    <property type="entry name" value="EamA"/>
    <property type="match status" value="2"/>
</dbReference>
<name>A0A1H7ZP94_9BACI</name>
<dbReference type="STRING" id="930146.SAMN05192533_1041"/>
<feature type="transmembrane region" description="Helical" evidence="3">
    <location>
        <begin position="179"/>
        <end position="201"/>
    </location>
</feature>
<dbReference type="PANTHER" id="PTHR22911:SF76">
    <property type="entry name" value="EAMA DOMAIN-CONTAINING PROTEIN"/>
    <property type="match status" value="1"/>
</dbReference>
<dbReference type="Proteomes" id="UP000198553">
    <property type="component" value="Unassembled WGS sequence"/>
</dbReference>
<dbReference type="PANTHER" id="PTHR22911">
    <property type="entry name" value="ACYL-MALONYL CONDENSING ENZYME-RELATED"/>
    <property type="match status" value="1"/>
</dbReference>
<feature type="transmembrane region" description="Helical" evidence="3">
    <location>
        <begin position="213"/>
        <end position="231"/>
    </location>
</feature>
<proteinExistence type="inferred from homology"/>
<feature type="transmembrane region" description="Helical" evidence="3">
    <location>
        <begin position="98"/>
        <end position="116"/>
    </location>
</feature>
<dbReference type="OrthoDB" id="9790852at2"/>
<evidence type="ECO:0000256" key="2">
    <source>
        <dbReference type="ARBA" id="ARBA00007362"/>
    </source>
</evidence>
<evidence type="ECO:0000256" key="3">
    <source>
        <dbReference type="SAM" id="Phobius"/>
    </source>
</evidence>